<evidence type="ECO:0008006" key="4">
    <source>
        <dbReference type="Google" id="ProtNLM"/>
    </source>
</evidence>
<dbReference type="AlphaFoldDB" id="A0AAJ0JN69"/>
<feature type="transmembrane region" description="Helical" evidence="1">
    <location>
        <begin position="89"/>
        <end position="107"/>
    </location>
</feature>
<name>A0AAJ0JN69_STACA</name>
<keyword evidence="1" id="KW-1133">Transmembrane helix</keyword>
<feature type="transmembrane region" description="Helical" evidence="1">
    <location>
        <begin position="12"/>
        <end position="32"/>
    </location>
</feature>
<dbReference type="EMBL" id="LAIU01000007">
    <property type="protein sequence ID" value="KKB24670.1"/>
    <property type="molecule type" value="Genomic_DNA"/>
</dbReference>
<feature type="transmembrane region" description="Helical" evidence="1">
    <location>
        <begin position="38"/>
        <end position="57"/>
    </location>
</feature>
<evidence type="ECO:0000313" key="2">
    <source>
        <dbReference type="EMBL" id="KKB24670.1"/>
    </source>
</evidence>
<dbReference type="GeneID" id="93793960"/>
<keyword evidence="1" id="KW-0812">Transmembrane</keyword>
<feature type="transmembrane region" description="Helical" evidence="1">
    <location>
        <begin position="155"/>
        <end position="181"/>
    </location>
</feature>
<sequence>MKQLILRNLKLRKVSLIIYAALIIVSPFYHLFLNKHTVFGGIIYSILSVFVMFISLFDCGNAFRLQFKLGGNKAYYFNHSLPFSAQEQLNAHYLTTVLMSVAGAIVLTDYYNVPMGGEINGVEMTTPMYFIAINLIGHAIAFPKYSEVRRDFIPYWGFVVVVNFIVPVIFSMSLLLIAITTHSFKLIDNVLDYSINIFGIVFIIFGIILFGLTYFKQLKKINEAEQTY</sequence>
<dbReference type="Proteomes" id="UP000033530">
    <property type="component" value="Unassembled WGS sequence"/>
</dbReference>
<evidence type="ECO:0000256" key="1">
    <source>
        <dbReference type="SAM" id="Phobius"/>
    </source>
</evidence>
<feature type="transmembrane region" description="Helical" evidence="1">
    <location>
        <begin position="193"/>
        <end position="215"/>
    </location>
</feature>
<dbReference type="NCBIfam" id="NF047560">
    <property type="entry name" value="PSM_export_PmtB"/>
    <property type="match status" value="1"/>
</dbReference>
<gene>
    <name evidence="2" type="ORF">VV61_10290</name>
</gene>
<evidence type="ECO:0000313" key="3">
    <source>
        <dbReference type="Proteomes" id="UP000033530"/>
    </source>
</evidence>
<proteinExistence type="predicted"/>
<feature type="transmembrane region" description="Helical" evidence="1">
    <location>
        <begin position="127"/>
        <end position="143"/>
    </location>
</feature>
<keyword evidence="1" id="KW-0472">Membrane</keyword>
<protein>
    <recommendedName>
        <fullName evidence="4">ABC-2 transporter permease</fullName>
    </recommendedName>
</protein>
<organism evidence="2 3">
    <name type="scientific">Staphylococcus carnosus</name>
    <dbReference type="NCBI Taxonomy" id="1281"/>
    <lineage>
        <taxon>Bacteria</taxon>
        <taxon>Bacillati</taxon>
        <taxon>Bacillota</taxon>
        <taxon>Bacilli</taxon>
        <taxon>Bacillales</taxon>
        <taxon>Staphylococcaceae</taxon>
        <taxon>Staphylococcus</taxon>
    </lineage>
</organism>
<dbReference type="Pfam" id="PF13346">
    <property type="entry name" value="ABC2_membrane_5"/>
    <property type="match status" value="1"/>
</dbReference>
<dbReference type="RefSeq" id="WP_015900751.1">
    <property type="nucleotide sequence ID" value="NZ_BKAO01000005.1"/>
</dbReference>
<accession>A0AAJ0JN69</accession>
<reference evidence="2 3" key="1">
    <citation type="submission" date="2015-03" db="EMBL/GenBank/DDBJ databases">
        <title>Draft Genome Sequence of S. carnosus subsp. utilis LTH 7013, Isolated from South Tirolean Ham.</title>
        <authorList>
            <person name="Mueller A."/>
            <person name="Huptas C."/>
            <person name="Wenning M."/>
            <person name="Weiss A."/>
            <person name="Schmidt H."/>
        </authorList>
    </citation>
    <scope>NUCLEOTIDE SEQUENCE [LARGE SCALE GENOMIC DNA]</scope>
    <source>
        <strain evidence="2 3">LTH7013</strain>
    </source>
</reference>
<comment type="caution">
    <text evidence="2">The sequence shown here is derived from an EMBL/GenBank/DDBJ whole genome shotgun (WGS) entry which is preliminary data.</text>
</comment>
<dbReference type="InterPro" id="IPR025699">
    <property type="entry name" value="ABC2_memb-like"/>
</dbReference>